<keyword evidence="3 10" id="KW-0812">Transmembrane</keyword>
<dbReference type="AlphaFoldDB" id="A0A0H3EB37"/>
<comment type="activity regulation">
    <text evidence="10">Na(+) is not transported, but it plays an essential structural role and its presence is essential for fluoride channel function.</text>
</comment>
<comment type="function">
    <text evidence="9 10">Fluoride-specific ion channel. Important for reducing fluoride concentration in the cell, thus reducing its toxicity.</text>
</comment>
<keyword evidence="10" id="KW-0915">Sodium</keyword>
<dbReference type="PATRIC" id="fig|702459.3.peg.149"/>
<reference evidence="12 13" key="1">
    <citation type="journal article" date="2010" name="Proc. Natl. Acad. Sci. U.S.A.">
        <title>Genome analysis of Bifidobacterium bifidum PRL2010 reveals metabolic pathways for host-derived glycan foraging.</title>
        <authorList>
            <person name="Turroni F."/>
            <person name="Bottacini F."/>
            <person name="Foroni E."/>
            <person name="Mulder I."/>
            <person name="Kim J.H."/>
            <person name="Zomer A."/>
            <person name="Sanchez B."/>
            <person name="Bidossi A."/>
            <person name="Ferrarini A."/>
            <person name="Giubellini V."/>
            <person name="Delledonne M."/>
            <person name="Henrissat B."/>
            <person name="Coutinho P."/>
            <person name="Oggioni M."/>
            <person name="Fitzgerald G.F."/>
            <person name="Mills D."/>
            <person name="Margolles A."/>
            <person name="Kelly D."/>
            <person name="van Sinderen D."/>
            <person name="Ventura M."/>
        </authorList>
    </citation>
    <scope>NUCLEOTIDE SEQUENCE [LARGE SCALE GENOMIC DNA]</scope>
    <source>
        <strain evidence="12 13">PRL2010</strain>
    </source>
</reference>
<feature type="compositionally biased region" description="Basic and acidic residues" evidence="11">
    <location>
        <begin position="304"/>
        <end position="314"/>
    </location>
</feature>
<feature type="transmembrane region" description="Helical" evidence="10">
    <location>
        <begin position="177"/>
        <end position="198"/>
    </location>
</feature>
<evidence type="ECO:0000256" key="1">
    <source>
        <dbReference type="ARBA" id="ARBA00004651"/>
    </source>
</evidence>
<keyword evidence="10" id="KW-0479">Metal-binding</keyword>
<proteinExistence type="inferred from homology"/>
<comment type="catalytic activity">
    <reaction evidence="8">
        <text>fluoride(in) = fluoride(out)</text>
        <dbReference type="Rhea" id="RHEA:76159"/>
        <dbReference type="ChEBI" id="CHEBI:17051"/>
    </reaction>
    <physiologicalReaction direction="left-to-right" evidence="8">
        <dbReference type="Rhea" id="RHEA:76160"/>
    </physiologicalReaction>
</comment>
<dbReference type="EMBL" id="CP001840">
    <property type="protein sequence ID" value="ADP35275.1"/>
    <property type="molecule type" value="Genomic_DNA"/>
</dbReference>
<dbReference type="eggNOG" id="COG0239">
    <property type="taxonomic scope" value="Bacteria"/>
</dbReference>
<dbReference type="Proteomes" id="UP000002312">
    <property type="component" value="Chromosome"/>
</dbReference>
<dbReference type="GO" id="GO:0046872">
    <property type="term" value="F:metal ion binding"/>
    <property type="evidence" value="ECO:0007669"/>
    <property type="project" value="UniProtKB-KW"/>
</dbReference>
<feature type="region of interest" description="Disordered" evidence="11">
    <location>
        <begin position="1"/>
        <end position="63"/>
    </location>
</feature>
<dbReference type="HOGENOM" id="CLU_079832_0_0_11"/>
<gene>
    <name evidence="10 12" type="primary">crcB</name>
    <name evidence="10" type="synonym">fluC</name>
    <name evidence="12" type="ordered locus">BBPR_0141</name>
</gene>
<dbReference type="InterPro" id="IPR003691">
    <property type="entry name" value="FluC"/>
</dbReference>
<dbReference type="KEGG" id="bbp:BBPR_0141"/>
<evidence type="ECO:0000256" key="7">
    <source>
        <dbReference type="ARBA" id="ARBA00035120"/>
    </source>
</evidence>
<dbReference type="HAMAP" id="MF_00454">
    <property type="entry name" value="FluC"/>
    <property type="match status" value="1"/>
</dbReference>
<dbReference type="Pfam" id="PF02537">
    <property type="entry name" value="CRCB"/>
    <property type="match status" value="1"/>
</dbReference>
<dbReference type="GO" id="GO:0062054">
    <property type="term" value="F:fluoride channel activity"/>
    <property type="evidence" value="ECO:0007669"/>
    <property type="project" value="UniProtKB-UniRule"/>
</dbReference>
<keyword evidence="10" id="KW-0406">Ion transport</keyword>
<keyword evidence="5 10" id="KW-0472">Membrane</keyword>
<evidence type="ECO:0000256" key="10">
    <source>
        <dbReference type="HAMAP-Rule" id="MF_00454"/>
    </source>
</evidence>
<evidence type="ECO:0000256" key="5">
    <source>
        <dbReference type="ARBA" id="ARBA00023136"/>
    </source>
</evidence>
<dbReference type="GO" id="GO:0005886">
    <property type="term" value="C:plasma membrane"/>
    <property type="evidence" value="ECO:0007669"/>
    <property type="project" value="UniProtKB-SubCell"/>
</dbReference>
<evidence type="ECO:0000256" key="8">
    <source>
        <dbReference type="ARBA" id="ARBA00035585"/>
    </source>
</evidence>
<protein>
    <recommendedName>
        <fullName evidence="10">Fluoride-specific ion channel FluC</fullName>
    </recommendedName>
</protein>
<evidence type="ECO:0000256" key="9">
    <source>
        <dbReference type="ARBA" id="ARBA00049940"/>
    </source>
</evidence>
<evidence type="ECO:0000256" key="11">
    <source>
        <dbReference type="SAM" id="MobiDB-lite"/>
    </source>
</evidence>
<evidence type="ECO:0000256" key="6">
    <source>
        <dbReference type="ARBA" id="ARBA00023303"/>
    </source>
</evidence>
<evidence type="ECO:0000256" key="2">
    <source>
        <dbReference type="ARBA" id="ARBA00022475"/>
    </source>
</evidence>
<dbReference type="PANTHER" id="PTHR28259:SF1">
    <property type="entry name" value="FLUORIDE EXPORT PROTEIN 1-RELATED"/>
    <property type="match status" value="1"/>
</dbReference>
<evidence type="ECO:0000313" key="12">
    <source>
        <dbReference type="EMBL" id="ADP35275.1"/>
    </source>
</evidence>
<dbReference type="OrthoDB" id="3240363at2"/>
<feature type="region of interest" description="Disordered" evidence="11">
    <location>
        <begin position="259"/>
        <end position="314"/>
    </location>
</feature>
<comment type="subcellular location">
    <subcellularLocation>
        <location evidence="1 10">Cell membrane</location>
        <topology evidence="1 10">Multi-pass membrane protein</topology>
    </subcellularLocation>
</comment>
<keyword evidence="6 10" id="KW-0407">Ion channel</keyword>
<dbReference type="GO" id="GO:0140114">
    <property type="term" value="P:cellular detoxification of fluoride"/>
    <property type="evidence" value="ECO:0007669"/>
    <property type="project" value="UniProtKB-UniRule"/>
</dbReference>
<name>A0A0H3EB37_BIFBP</name>
<evidence type="ECO:0000256" key="4">
    <source>
        <dbReference type="ARBA" id="ARBA00022989"/>
    </source>
</evidence>
<feature type="binding site" evidence="10">
    <location>
        <position position="191"/>
    </location>
    <ligand>
        <name>Na(+)</name>
        <dbReference type="ChEBI" id="CHEBI:29101"/>
        <note>structural</note>
    </ligand>
</feature>
<feature type="transmembrane region" description="Helical" evidence="10">
    <location>
        <begin position="218"/>
        <end position="238"/>
    </location>
</feature>
<comment type="similarity">
    <text evidence="7 10">Belongs to the fluoride channel Fluc/FEX (TC 1.A.43) family.</text>
</comment>
<evidence type="ECO:0000313" key="13">
    <source>
        <dbReference type="Proteomes" id="UP000002312"/>
    </source>
</evidence>
<sequence>MNQSVPFVPSSHDESDGGDAAGAGDIESVSAGSDVADTSAPDSTPSEARVLAADEPAPSTQEISASEIEYSAPRPTGLAAAVAPPSIPLAPAKRVQAKFNPLADGMLYLVVFVGGFFGTAIRYGLSLLLPNPAAPSGLLHSFHTATFIANMLACFIFAALSTYMSQAAWIRKRIRQLVSRGVGMGMCGGFSTLSAMMIEDLNSLRAENIVGFVTYTLLSFICGLIIAWLGTMLGLALSRKREARVVARAVRESQAAGAPSGADLAVESQAGSEPAAGRVQDMPVSDEQHLPSFEPDPITAEIPLRPDPETGEVR</sequence>
<dbReference type="RefSeq" id="WP_013389413.1">
    <property type="nucleotide sequence ID" value="NC_014638.1"/>
</dbReference>
<dbReference type="PANTHER" id="PTHR28259">
    <property type="entry name" value="FLUORIDE EXPORT PROTEIN 1-RELATED"/>
    <property type="match status" value="1"/>
</dbReference>
<keyword evidence="10" id="KW-0813">Transport</keyword>
<keyword evidence="2 10" id="KW-1003">Cell membrane</keyword>
<feature type="transmembrane region" description="Helical" evidence="10">
    <location>
        <begin position="145"/>
        <end position="165"/>
    </location>
</feature>
<accession>A0A0H3EB37</accession>
<keyword evidence="4 10" id="KW-1133">Transmembrane helix</keyword>
<feature type="transmembrane region" description="Helical" evidence="10">
    <location>
        <begin position="106"/>
        <end position="125"/>
    </location>
</feature>
<feature type="binding site" evidence="10">
    <location>
        <position position="188"/>
    </location>
    <ligand>
        <name>Na(+)</name>
        <dbReference type="ChEBI" id="CHEBI:29101"/>
        <note>structural</note>
    </ligand>
</feature>
<organism evidence="12 13">
    <name type="scientific">Bifidobacterium bifidum (strain PRL2010)</name>
    <dbReference type="NCBI Taxonomy" id="702459"/>
    <lineage>
        <taxon>Bacteria</taxon>
        <taxon>Bacillati</taxon>
        <taxon>Actinomycetota</taxon>
        <taxon>Actinomycetes</taxon>
        <taxon>Bifidobacteriales</taxon>
        <taxon>Bifidobacteriaceae</taxon>
        <taxon>Bifidobacterium</taxon>
    </lineage>
</organism>
<evidence type="ECO:0000256" key="3">
    <source>
        <dbReference type="ARBA" id="ARBA00022692"/>
    </source>
</evidence>